<keyword evidence="2" id="KW-1185">Reference proteome</keyword>
<sequence length="76" mass="8157">MSRPNTAQIRLLAYLAQTPGAGFVAVNQVDQARAVRAGDDLFLPSLVARGWAEMDARRPGYARITDAGRSALADLD</sequence>
<evidence type="ECO:0000313" key="2">
    <source>
        <dbReference type="Proteomes" id="UP000410984"/>
    </source>
</evidence>
<dbReference type="Proteomes" id="UP000410984">
    <property type="component" value="Unassembled WGS sequence"/>
</dbReference>
<dbReference type="AlphaFoldDB" id="A0A509EGV5"/>
<dbReference type="RefSeq" id="WP_142584636.1">
    <property type="nucleotide sequence ID" value="NZ_CABFPH010000069.1"/>
</dbReference>
<reference evidence="1 2" key="1">
    <citation type="submission" date="2019-06" db="EMBL/GenBank/DDBJ databases">
        <authorList>
            <person name="Rodrigo-Torres L."/>
            <person name="Arahal R. D."/>
            <person name="Lucena T."/>
        </authorList>
    </citation>
    <scope>NUCLEOTIDE SEQUENCE [LARGE SCALE GENOMIC DNA]</scope>
    <source>
        <strain evidence="1 2">SB0023/3</strain>
    </source>
</reference>
<dbReference type="OrthoDB" id="7997511at2"/>
<proteinExistence type="predicted"/>
<accession>A0A509EGV5</accession>
<organism evidence="1 2">
    <name type="scientific">Methylobacterium symbioticum</name>
    <dbReference type="NCBI Taxonomy" id="2584084"/>
    <lineage>
        <taxon>Bacteria</taxon>
        <taxon>Pseudomonadati</taxon>
        <taxon>Pseudomonadota</taxon>
        <taxon>Alphaproteobacteria</taxon>
        <taxon>Hyphomicrobiales</taxon>
        <taxon>Methylobacteriaceae</taxon>
        <taxon>Methylobacterium</taxon>
    </lineage>
</organism>
<gene>
    <name evidence="1" type="ORF">MET9862_04005</name>
</gene>
<name>A0A509EGV5_9HYPH</name>
<protein>
    <submittedName>
        <fullName evidence="1">Uncharacterized protein</fullName>
    </submittedName>
</protein>
<evidence type="ECO:0000313" key="1">
    <source>
        <dbReference type="EMBL" id="VUD73390.1"/>
    </source>
</evidence>
<dbReference type="EMBL" id="CABFPH010000069">
    <property type="protein sequence ID" value="VUD73390.1"/>
    <property type="molecule type" value="Genomic_DNA"/>
</dbReference>